<dbReference type="Pfam" id="PF04338">
    <property type="entry name" value="DUF481"/>
    <property type="match status" value="1"/>
</dbReference>
<keyword evidence="2" id="KW-1185">Reference proteome</keyword>
<protein>
    <submittedName>
        <fullName evidence="1">DUF481 domain-containing protein</fullName>
    </submittedName>
</protein>
<proteinExistence type="predicted"/>
<dbReference type="RefSeq" id="WP_246909513.1">
    <property type="nucleotide sequence ID" value="NZ_JALJRB010000014.1"/>
</dbReference>
<evidence type="ECO:0000313" key="2">
    <source>
        <dbReference type="Proteomes" id="UP001165427"/>
    </source>
</evidence>
<dbReference type="AlphaFoldDB" id="A0AA41R617"/>
<organism evidence="1 2">
    <name type="scientific">Desulfatitalea alkaliphila</name>
    <dbReference type="NCBI Taxonomy" id="2929485"/>
    <lineage>
        <taxon>Bacteria</taxon>
        <taxon>Pseudomonadati</taxon>
        <taxon>Thermodesulfobacteriota</taxon>
        <taxon>Desulfobacteria</taxon>
        <taxon>Desulfobacterales</taxon>
        <taxon>Desulfosarcinaceae</taxon>
        <taxon>Desulfatitalea</taxon>
    </lineage>
</organism>
<comment type="caution">
    <text evidence="1">The sequence shown here is derived from an EMBL/GenBank/DDBJ whole genome shotgun (WGS) entry which is preliminary data.</text>
</comment>
<gene>
    <name evidence="1" type="ORF">MRX98_13195</name>
</gene>
<sequence>MTLFRAVAGVFVIMAIVVGRAPAAWSEEQPRWQDTAELSFVQTGGNTDVTTIAAKNLLQYRLSDNWAMQWKAAALHAESDGEKTAERYETDLRTDYKGGERIYYYGLAGWVQDTFAGLDQRIYGGPGIGYRFLIGPRHQLVGELGAYYAREKYTDGSADDLMEGRAYGKYQFKFSETVQFSQDLEYLHNFKDSAAYKLISVSALQSKLNEWLAVRVAYELRYDNRPTPADLKNSDSLLTVSLVLNL</sequence>
<dbReference type="InterPro" id="IPR007433">
    <property type="entry name" value="DUF481"/>
</dbReference>
<accession>A0AA41R617</accession>
<reference evidence="1" key="1">
    <citation type="submission" date="2022-04" db="EMBL/GenBank/DDBJ databases">
        <title>Desulfatitalea alkaliphila sp. nov., a novel anaerobic sulfate-reducing bacterium isolated from terrestrial mud volcano, Taman Peninsula, Russia.</title>
        <authorList>
            <person name="Khomyakova M.A."/>
            <person name="Merkel A.Y."/>
            <person name="Slobodkin A.I."/>
        </authorList>
    </citation>
    <scope>NUCLEOTIDE SEQUENCE</scope>
    <source>
        <strain evidence="1">M08but</strain>
    </source>
</reference>
<dbReference type="EMBL" id="JALJRB010000014">
    <property type="protein sequence ID" value="MCJ8501536.1"/>
    <property type="molecule type" value="Genomic_DNA"/>
</dbReference>
<dbReference type="Proteomes" id="UP001165427">
    <property type="component" value="Unassembled WGS sequence"/>
</dbReference>
<evidence type="ECO:0000313" key="1">
    <source>
        <dbReference type="EMBL" id="MCJ8501536.1"/>
    </source>
</evidence>
<name>A0AA41R617_9BACT</name>